<dbReference type="GO" id="GO:0005743">
    <property type="term" value="C:mitochondrial inner membrane"/>
    <property type="evidence" value="ECO:0007669"/>
    <property type="project" value="UniProtKB-SubCell"/>
</dbReference>
<gene>
    <name evidence="12" type="ORF">Bfra_011475ca</name>
</gene>
<evidence type="ECO:0000256" key="10">
    <source>
        <dbReference type="ARBA" id="ARBA00023136"/>
    </source>
</evidence>
<evidence type="ECO:0000313" key="13">
    <source>
        <dbReference type="Proteomes" id="UP000531561"/>
    </source>
</evidence>
<keyword evidence="13" id="KW-1185">Reference proteome</keyword>
<evidence type="ECO:0000256" key="3">
    <source>
        <dbReference type="ARBA" id="ARBA00022448"/>
    </source>
</evidence>
<dbReference type="InterPro" id="IPR036656">
    <property type="entry name" value="QCR9_sf"/>
</dbReference>
<comment type="caution">
    <text evidence="12">The sequence shown here is derived from an EMBL/GenBank/DDBJ whole genome shotgun (WGS) entry which is preliminary data.</text>
</comment>
<dbReference type="InterPro" id="IPR008027">
    <property type="entry name" value="QCR9"/>
</dbReference>
<dbReference type="Proteomes" id="UP000531561">
    <property type="component" value="Unassembled WGS sequence"/>
</dbReference>
<keyword evidence="6" id="KW-0999">Mitochondrion inner membrane</keyword>
<dbReference type="GO" id="GO:0006122">
    <property type="term" value="P:mitochondrial electron transport, ubiquinol to cytochrome c"/>
    <property type="evidence" value="ECO:0007669"/>
    <property type="project" value="InterPro"/>
</dbReference>
<dbReference type="Gene3D" id="1.20.5.260">
    <property type="entry name" value="Cytochrome b-c1 complex subunit 9"/>
    <property type="match status" value="1"/>
</dbReference>
<evidence type="ECO:0000256" key="8">
    <source>
        <dbReference type="ARBA" id="ARBA00022989"/>
    </source>
</evidence>
<dbReference type="OrthoDB" id="44067at2759"/>
<dbReference type="EMBL" id="JABFCT010000005">
    <property type="protein sequence ID" value="KAF5875712.1"/>
    <property type="molecule type" value="Genomic_DNA"/>
</dbReference>
<dbReference type="SUPFAM" id="SSF81514">
    <property type="entry name" value="Subunit X (non-heme 7 kDa protein) of cytochrome bc1 complex (Ubiquinol-cytochrome c reductase)"/>
    <property type="match status" value="1"/>
</dbReference>
<evidence type="ECO:0000256" key="7">
    <source>
        <dbReference type="ARBA" id="ARBA00022982"/>
    </source>
</evidence>
<dbReference type="GO" id="GO:0045275">
    <property type="term" value="C:respiratory chain complex III"/>
    <property type="evidence" value="ECO:0007669"/>
    <property type="project" value="InterPro"/>
</dbReference>
<organism evidence="12 13">
    <name type="scientific">Botrytis fragariae</name>
    <dbReference type="NCBI Taxonomy" id="1964551"/>
    <lineage>
        <taxon>Eukaryota</taxon>
        <taxon>Fungi</taxon>
        <taxon>Dikarya</taxon>
        <taxon>Ascomycota</taxon>
        <taxon>Pezizomycotina</taxon>
        <taxon>Leotiomycetes</taxon>
        <taxon>Helotiales</taxon>
        <taxon>Sclerotiniaceae</taxon>
        <taxon>Botrytis</taxon>
    </lineage>
</organism>
<dbReference type="GeneID" id="59265493"/>
<evidence type="ECO:0000256" key="1">
    <source>
        <dbReference type="ARBA" id="ARBA00004434"/>
    </source>
</evidence>
<name>A0A8H6AY90_9HELO</name>
<keyword evidence="9" id="KW-0496">Mitochondrion</keyword>
<dbReference type="Pfam" id="PF05365">
    <property type="entry name" value="UCR_UQCRX_QCR9"/>
    <property type="match status" value="1"/>
</dbReference>
<proteinExistence type="inferred from homology"/>
<dbReference type="PANTHER" id="PTHR12980:SF0">
    <property type="entry name" value="CYTOCHROME B-C1 COMPLEX SUBUNIT 9"/>
    <property type="match status" value="1"/>
</dbReference>
<protein>
    <recommendedName>
        <fullName evidence="11">Complex III subunit 9</fullName>
    </recommendedName>
</protein>
<keyword evidence="3" id="KW-0813">Transport</keyword>
<evidence type="ECO:0000256" key="9">
    <source>
        <dbReference type="ARBA" id="ARBA00023128"/>
    </source>
</evidence>
<evidence type="ECO:0000256" key="6">
    <source>
        <dbReference type="ARBA" id="ARBA00022792"/>
    </source>
</evidence>
<keyword evidence="5" id="KW-0812">Transmembrane</keyword>
<reference evidence="12 13" key="1">
    <citation type="journal article" date="2020" name="Phytopathology">
        <title>A high-quality genome resource of Botrytis fragariae, a new and rapidly spreading fungal pathogen causing strawberry gray mold in the U.S.A.</title>
        <authorList>
            <person name="Wu Y."/>
            <person name="Saski C.A."/>
            <person name="Schnabel G."/>
            <person name="Xiao S."/>
            <person name="Hu M."/>
        </authorList>
    </citation>
    <scope>NUCLEOTIDE SEQUENCE [LARGE SCALE GENOMIC DNA]</scope>
    <source>
        <strain evidence="12 13">BVB16</strain>
    </source>
</reference>
<sequence length="102" mass="11510">MFTRRGTLEVSGVVLMGEIVVFRKPSSLQVSYSFDAMLCDAPTTTTFVMARNYVFLGAVFGAAFGFEMAYDSITDRVWDSINKGRQWKDIRARYVEAADDDE</sequence>
<dbReference type="RefSeq" id="XP_037194658.1">
    <property type="nucleotide sequence ID" value="XM_037341801.1"/>
</dbReference>
<dbReference type="AlphaFoldDB" id="A0A8H6AY90"/>
<accession>A0A8H6AY90</accession>
<keyword evidence="4" id="KW-0679">Respiratory chain</keyword>
<keyword evidence="10" id="KW-0472">Membrane</keyword>
<comment type="similarity">
    <text evidence="2">Belongs to the UQCR10/QCR9 family.</text>
</comment>
<comment type="subcellular location">
    <subcellularLocation>
        <location evidence="1">Mitochondrion inner membrane</location>
        <topology evidence="1">Single-pass membrane protein</topology>
    </subcellularLocation>
</comment>
<dbReference type="PANTHER" id="PTHR12980">
    <property type="entry name" value="UBIQUINOL-CYTOCHROME C REDUCTASE COMPLEX, SUBUNIT X"/>
    <property type="match status" value="1"/>
</dbReference>
<evidence type="ECO:0000313" key="12">
    <source>
        <dbReference type="EMBL" id="KAF5875712.1"/>
    </source>
</evidence>
<evidence type="ECO:0000256" key="2">
    <source>
        <dbReference type="ARBA" id="ARBA00007856"/>
    </source>
</evidence>
<keyword evidence="7" id="KW-0249">Electron transport</keyword>
<evidence type="ECO:0000256" key="4">
    <source>
        <dbReference type="ARBA" id="ARBA00022660"/>
    </source>
</evidence>
<dbReference type="FunFam" id="1.20.5.260:FF:000001">
    <property type="entry name" value="Cytochrome b-c1 complex subunit 9"/>
    <property type="match status" value="1"/>
</dbReference>
<keyword evidence="8" id="KW-1133">Transmembrane helix</keyword>
<evidence type="ECO:0000256" key="11">
    <source>
        <dbReference type="ARBA" id="ARBA00044247"/>
    </source>
</evidence>
<evidence type="ECO:0000256" key="5">
    <source>
        <dbReference type="ARBA" id="ARBA00022692"/>
    </source>
</evidence>